<evidence type="ECO:0000259" key="4">
    <source>
        <dbReference type="Pfam" id="PF02737"/>
    </source>
</evidence>
<evidence type="ECO:0000256" key="1">
    <source>
        <dbReference type="ARBA" id="ARBA00005005"/>
    </source>
</evidence>
<evidence type="ECO:0000313" key="5">
    <source>
        <dbReference type="EMBL" id="JAC84078.1"/>
    </source>
</evidence>
<comment type="pathway">
    <text evidence="1">Lipid metabolism; fatty acid beta-oxidation.</text>
</comment>
<dbReference type="GO" id="GO:0070403">
    <property type="term" value="F:NAD+ binding"/>
    <property type="evidence" value="ECO:0007669"/>
    <property type="project" value="InterPro"/>
</dbReference>
<reference evidence="5" key="1">
    <citation type="submission" date="2014-05" db="EMBL/GenBank/DDBJ databases">
        <title>The transcriptome of the halophilic microalga Tetraselmis sp. GSL018 isolated from the Great Salt Lake, Utah.</title>
        <authorList>
            <person name="Jinkerson R.E."/>
            <person name="D'Adamo S."/>
            <person name="Posewitz M.C."/>
        </authorList>
    </citation>
    <scope>NUCLEOTIDE SEQUENCE</scope>
    <source>
        <strain evidence="5">GSL018</strain>
    </source>
</reference>
<proteinExistence type="predicted"/>
<organism evidence="5">
    <name type="scientific">Tetraselmis sp. GSL018</name>
    <dbReference type="NCBI Taxonomy" id="582737"/>
    <lineage>
        <taxon>Eukaryota</taxon>
        <taxon>Viridiplantae</taxon>
        <taxon>Chlorophyta</taxon>
        <taxon>core chlorophytes</taxon>
        <taxon>Chlorodendrophyceae</taxon>
        <taxon>Chlorodendrales</taxon>
        <taxon>Chlorodendraceae</taxon>
        <taxon>Tetraselmis</taxon>
    </lineage>
</organism>
<keyword evidence="2" id="KW-0560">Oxidoreductase</keyword>
<evidence type="ECO:0000256" key="2">
    <source>
        <dbReference type="ARBA" id="ARBA00023002"/>
    </source>
</evidence>
<accession>A0A061SIH5</accession>
<protein>
    <submittedName>
        <fullName evidence="5">3-hydroxybutyryl-CoA dehydrogenase</fullName>
    </submittedName>
</protein>
<feature type="non-terminal residue" evidence="5">
    <location>
        <position position="248"/>
    </location>
</feature>
<dbReference type="FunFam" id="3.40.50.720:FF:000009">
    <property type="entry name" value="Fatty oxidation complex, alpha subunit"/>
    <property type="match status" value="1"/>
</dbReference>
<feature type="compositionally biased region" description="Pro residues" evidence="3">
    <location>
        <begin position="207"/>
        <end position="220"/>
    </location>
</feature>
<dbReference type="EMBL" id="GBEZ01000837">
    <property type="protein sequence ID" value="JAC84078.1"/>
    <property type="molecule type" value="Transcribed_RNA"/>
</dbReference>
<dbReference type="PANTHER" id="PTHR48075:SF5">
    <property type="entry name" value="3-HYDROXYBUTYRYL-COA DEHYDROGENASE"/>
    <property type="match status" value="1"/>
</dbReference>
<name>A0A061SIH5_9CHLO</name>
<dbReference type="SUPFAM" id="SSF51735">
    <property type="entry name" value="NAD(P)-binding Rossmann-fold domains"/>
    <property type="match status" value="1"/>
</dbReference>
<dbReference type="Gene3D" id="3.40.50.720">
    <property type="entry name" value="NAD(P)-binding Rossmann-like Domain"/>
    <property type="match status" value="1"/>
</dbReference>
<sequence length="248" mass="26551">MMNDTKFIGATLSLVTRSFTSVGVVGAGQMGSGIAQVVATHGMNVILLDQNKEALDRASASIASSLNRLRRKGLFGGTDVDETVTRIRTVTDMEALSETEFAIEAATEKFEVKAKIFKALDNVLPKECILSSNTSSISITRLAAETSRPDRVIGMHWMNPPPIMELVEIISGMQTSKETYAATAELCRRLGKTTTSSADRPVADTPSPLPHAPPLRPRPLSPGGTCVLFGPSRIEPEQGRALGHPPPL</sequence>
<dbReference type="GO" id="GO:0016491">
    <property type="term" value="F:oxidoreductase activity"/>
    <property type="evidence" value="ECO:0007669"/>
    <property type="project" value="UniProtKB-KW"/>
</dbReference>
<feature type="domain" description="3-hydroxyacyl-CoA dehydrogenase NAD binding" evidence="4">
    <location>
        <begin position="22"/>
        <end position="196"/>
    </location>
</feature>
<dbReference type="GO" id="GO:0006631">
    <property type="term" value="P:fatty acid metabolic process"/>
    <property type="evidence" value="ECO:0007669"/>
    <property type="project" value="InterPro"/>
</dbReference>
<evidence type="ECO:0000256" key="3">
    <source>
        <dbReference type="SAM" id="MobiDB-lite"/>
    </source>
</evidence>
<dbReference type="Pfam" id="PF02737">
    <property type="entry name" value="3HCDH_N"/>
    <property type="match status" value="1"/>
</dbReference>
<dbReference type="PANTHER" id="PTHR48075">
    <property type="entry name" value="3-HYDROXYACYL-COA DEHYDROGENASE FAMILY PROTEIN"/>
    <property type="match status" value="1"/>
</dbReference>
<dbReference type="InterPro" id="IPR036291">
    <property type="entry name" value="NAD(P)-bd_dom_sf"/>
</dbReference>
<gene>
    <name evidence="5" type="primary">PAAH</name>
    <name evidence="5" type="ORF">TSPGSL018_1817</name>
</gene>
<feature type="region of interest" description="Disordered" evidence="3">
    <location>
        <begin position="193"/>
        <end position="248"/>
    </location>
</feature>
<dbReference type="AlphaFoldDB" id="A0A061SIH5"/>
<dbReference type="InterPro" id="IPR006176">
    <property type="entry name" value="3-OHacyl-CoA_DH_NAD-bd"/>
</dbReference>